<dbReference type="GeneID" id="96596758"/>
<gene>
    <name evidence="1" type="ORF">ACZ11_00275</name>
</gene>
<accession>A0A0K9FGG6</accession>
<name>A0A0K9FGG6_9BACI</name>
<organism evidence="1 2">
    <name type="scientific">Lysinibacillus xylanilyticus</name>
    <dbReference type="NCBI Taxonomy" id="582475"/>
    <lineage>
        <taxon>Bacteria</taxon>
        <taxon>Bacillati</taxon>
        <taxon>Bacillota</taxon>
        <taxon>Bacilli</taxon>
        <taxon>Bacillales</taxon>
        <taxon>Bacillaceae</taxon>
        <taxon>Lysinibacillus</taxon>
    </lineage>
</organism>
<sequence>MFLVRKRSANVAAAKGFYLRETKRQHDVGHEGAITGRDAFNLRFSIANPQGVTQPSLQSINTHGDRYKNIILNFDDVIKSIQSLFKTFSF</sequence>
<proteinExistence type="predicted"/>
<reference evidence="2" key="1">
    <citation type="submission" date="2015-07" db="EMBL/GenBank/DDBJ databases">
        <authorList>
            <consortium name="Consortium for Microbial Forensics and Genomics (microFORGE)"/>
            <person name="Knight B.M."/>
            <person name="Roberts D.P."/>
            <person name="Lin D."/>
            <person name="Hari K."/>
            <person name="Fletcher J."/>
            <person name="Melcher U."/>
            <person name="Blagden T."/>
            <person name="Winegar R.A."/>
        </authorList>
    </citation>
    <scope>NUCLEOTIDE SEQUENCE [LARGE SCALE GENOMIC DNA]</scope>
    <source>
        <strain evidence="2">DSM 23493</strain>
    </source>
</reference>
<dbReference type="RefSeq" id="WP_049662593.1">
    <property type="nucleotide sequence ID" value="NZ_LFXJ01000002.1"/>
</dbReference>
<comment type="caution">
    <text evidence="1">The sequence shown here is derived from an EMBL/GenBank/DDBJ whole genome shotgun (WGS) entry which is preliminary data.</text>
</comment>
<dbReference type="EMBL" id="LFXJ01000002">
    <property type="protein sequence ID" value="KMY33560.1"/>
    <property type="molecule type" value="Genomic_DNA"/>
</dbReference>
<dbReference type="Proteomes" id="UP000037326">
    <property type="component" value="Unassembled WGS sequence"/>
</dbReference>
<evidence type="ECO:0000313" key="1">
    <source>
        <dbReference type="EMBL" id="KMY33560.1"/>
    </source>
</evidence>
<dbReference type="AlphaFoldDB" id="A0A0K9FGG6"/>
<evidence type="ECO:0000313" key="2">
    <source>
        <dbReference type="Proteomes" id="UP000037326"/>
    </source>
</evidence>
<protein>
    <submittedName>
        <fullName evidence="1">Uncharacterized protein</fullName>
    </submittedName>
</protein>